<dbReference type="InterPro" id="IPR001633">
    <property type="entry name" value="EAL_dom"/>
</dbReference>
<reference evidence="4" key="1">
    <citation type="submission" date="2016-10" db="EMBL/GenBank/DDBJ databases">
        <authorList>
            <person name="Varghese N."/>
            <person name="Submissions S."/>
        </authorList>
    </citation>
    <scope>NUCLEOTIDE SEQUENCE [LARGE SCALE GENOMIC DNA]</scope>
    <source>
        <strain evidence="4">DSM 44498</strain>
    </source>
</reference>
<dbReference type="Pfam" id="PF13185">
    <property type="entry name" value="GAF_2"/>
    <property type="match status" value="1"/>
</dbReference>
<dbReference type="Gene3D" id="3.20.20.450">
    <property type="entry name" value="EAL domain"/>
    <property type="match status" value="1"/>
</dbReference>
<dbReference type="InterPro" id="IPR029016">
    <property type="entry name" value="GAF-like_dom_sf"/>
</dbReference>
<dbReference type="CDD" id="cd01948">
    <property type="entry name" value="EAL"/>
    <property type="match status" value="1"/>
</dbReference>
<dbReference type="EMBL" id="FNSV01000002">
    <property type="protein sequence ID" value="SEB31705.1"/>
    <property type="molecule type" value="Genomic_DNA"/>
</dbReference>
<dbReference type="InterPro" id="IPR035965">
    <property type="entry name" value="PAS-like_dom_sf"/>
</dbReference>
<dbReference type="SMART" id="SM00267">
    <property type="entry name" value="GGDEF"/>
    <property type="match status" value="1"/>
</dbReference>
<dbReference type="SUPFAM" id="SSF55781">
    <property type="entry name" value="GAF domain-like"/>
    <property type="match status" value="1"/>
</dbReference>
<dbReference type="InterPro" id="IPR003018">
    <property type="entry name" value="GAF"/>
</dbReference>
<dbReference type="SMART" id="SM00052">
    <property type="entry name" value="EAL"/>
    <property type="match status" value="1"/>
</dbReference>
<feature type="domain" description="EAL" evidence="1">
    <location>
        <begin position="479"/>
        <end position="733"/>
    </location>
</feature>
<dbReference type="Gene3D" id="3.30.450.40">
    <property type="match status" value="1"/>
</dbReference>
<dbReference type="InterPro" id="IPR000014">
    <property type="entry name" value="PAS"/>
</dbReference>
<dbReference type="SMART" id="SM00065">
    <property type="entry name" value="GAF"/>
    <property type="match status" value="1"/>
</dbReference>
<organism evidence="3 4">
    <name type="scientific">Rhodococcus koreensis</name>
    <dbReference type="NCBI Taxonomy" id="99653"/>
    <lineage>
        <taxon>Bacteria</taxon>
        <taxon>Bacillati</taxon>
        <taxon>Actinomycetota</taxon>
        <taxon>Actinomycetes</taxon>
        <taxon>Mycobacteriales</taxon>
        <taxon>Nocardiaceae</taxon>
        <taxon>Rhodococcus</taxon>
    </lineage>
</organism>
<dbReference type="PANTHER" id="PTHR44757:SF2">
    <property type="entry name" value="BIOFILM ARCHITECTURE MAINTENANCE PROTEIN MBAA"/>
    <property type="match status" value="1"/>
</dbReference>
<dbReference type="CDD" id="cd01949">
    <property type="entry name" value="GGDEF"/>
    <property type="match status" value="1"/>
</dbReference>
<dbReference type="InterPro" id="IPR052155">
    <property type="entry name" value="Biofilm_reg_signaling"/>
</dbReference>
<dbReference type="Gene3D" id="3.30.70.270">
    <property type="match status" value="1"/>
</dbReference>
<dbReference type="Gene3D" id="3.30.450.20">
    <property type="entry name" value="PAS domain"/>
    <property type="match status" value="1"/>
</dbReference>
<dbReference type="Pfam" id="PF00563">
    <property type="entry name" value="EAL"/>
    <property type="match status" value="1"/>
</dbReference>
<dbReference type="AlphaFoldDB" id="A0A1H4ICT0"/>
<dbReference type="Proteomes" id="UP000183561">
    <property type="component" value="Unassembled WGS sequence"/>
</dbReference>
<gene>
    <name evidence="3" type="ORF">SAMN04490239_0417</name>
</gene>
<proteinExistence type="predicted"/>
<dbReference type="InterPro" id="IPR035919">
    <property type="entry name" value="EAL_sf"/>
</dbReference>
<accession>A0A1H4ICT0</accession>
<feature type="domain" description="GGDEF" evidence="2">
    <location>
        <begin position="336"/>
        <end position="468"/>
    </location>
</feature>
<dbReference type="PROSITE" id="PS50883">
    <property type="entry name" value="EAL"/>
    <property type="match status" value="1"/>
</dbReference>
<dbReference type="NCBIfam" id="TIGR00229">
    <property type="entry name" value="sensory_box"/>
    <property type="match status" value="1"/>
</dbReference>
<evidence type="ECO:0000313" key="4">
    <source>
        <dbReference type="Proteomes" id="UP000183561"/>
    </source>
</evidence>
<sequence length="747" mass="79251">MVFESQGPELWRSVFERATDLVMVSDFASGRILSLNPAGIRLVGLRDDVDARARTTAEFLTDAGLAQTPAVEAALTRDGHWEGTSELRHFGTGAPIPVSVSTFTVRTGEAGPAVIAIIARDRRGRRTQERRFRKALDETAHRAREQHALAELGQLAVDADLDTLLPAAAGAAATLIGVQCASIARLTDTGDALDIVAYRGQPPTPRSFAAGPATQPGYALATGDVVVCPNREHETRFATTTMAGRGLRSGISVPISDGTPWGVLTVHSAHPRDYTDRDIAFLRAVAAVLSAAIGRIDTETRVRQQSSRDPLTGLPNRTAAYRRITAALHTAHQDHTPLALLLVDVDDFKVVNDSLGHAHGDAALIRLAERLVGAVRPTDTVARLGGDEFVIVCEDIGTADTAVDLATRITTALRTPDHSTGTPVPLRASIGIAVSDPTCTTEELIRRADLAMYRAKSAGAGGHALYHPGESGSYDADRVLRMSTDLRTALDRNQLTLLYQPIVDLRCGAVVAVEALVRWAHPTLGNISRTEFVAVAERTGLIGPLGTWGLRTACRQAAAWQAHPGTEVRVHVNVSTVQLRDPLFADQIADILADTGLPAHRLGLEISETASASVTARTVGTLTALHELGVVLLLDHLGTGHGPLGYLIRYPIFDSLKIDRSYITALPGPRPEAVVTAFVTIARAYGATVIGNGVQTRTQLATLHACGCDLAQGSYLAEAAPADTIPALQADQRAGTDGPNSVPPPAH</sequence>
<evidence type="ECO:0000313" key="3">
    <source>
        <dbReference type="EMBL" id="SEB31705.1"/>
    </source>
</evidence>
<evidence type="ECO:0000259" key="1">
    <source>
        <dbReference type="PROSITE" id="PS50883"/>
    </source>
</evidence>
<dbReference type="PANTHER" id="PTHR44757">
    <property type="entry name" value="DIGUANYLATE CYCLASE DGCP"/>
    <property type="match status" value="1"/>
</dbReference>
<dbReference type="InterPro" id="IPR000160">
    <property type="entry name" value="GGDEF_dom"/>
</dbReference>
<dbReference type="RefSeq" id="WP_072950967.1">
    <property type="nucleotide sequence ID" value="NZ_FNSV01000002.1"/>
</dbReference>
<name>A0A1H4ICT0_9NOCA</name>
<dbReference type="Pfam" id="PF00990">
    <property type="entry name" value="GGDEF"/>
    <property type="match status" value="1"/>
</dbReference>
<dbReference type="PROSITE" id="PS50887">
    <property type="entry name" value="GGDEF"/>
    <property type="match status" value="1"/>
</dbReference>
<dbReference type="SUPFAM" id="SSF55073">
    <property type="entry name" value="Nucleotide cyclase"/>
    <property type="match status" value="1"/>
</dbReference>
<dbReference type="InterPro" id="IPR043128">
    <property type="entry name" value="Rev_trsase/Diguanyl_cyclase"/>
</dbReference>
<protein>
    <submittedName>
        <fullName evidence="3">PAS domain S-box-containing protein/diguanylate cyclase (GGDEF) domain-containing protein</fullName>
    </submittedName>
</protein>
<dbReference type="InterPro" id="IPR029787">
    <property type="entry name" value="Nucleotide_cyclase"/>
</dbReference>
<dbReference type="SUPFAM" id="SSF141868">
    <property type="entry name" value="EAL domain-like"/>
    <property type="match status" value="1"/>
</dbReference>
<evidence type="ECO:0000259" key="2">
    <source>
        <dbReference type="PROSITE" id="PS50887"/>
    </source>
</evidence>
<keyword evidence="4" id="KW-1185">Reference proteome</keyword>
<dbReference type="OrthoDB" id="9804951at2"/>
<dbReference type="NCBIfam" id="TIGR00254">
    <property type="entry name" value="GGDEF"/>
    <property type="match status" value="1"/>
</dbReference>
<dbReference type="SUPFAM" id="SSF55785">
    <property type="entry name" value="PYP-like sensor domain (PAS domain)"/>
    <property type="match status" value="1"/>
</dbReference>